<evidence type="ECO:0000256" key="9">
    <source>
        <dbReference type="ARBA" id="ARBA00023033"/>
    </source>
</evidence>
<evidence type="ECO:0000313" key="13">
    <source>
        <dbReference type="EMBL" id="RWA07427.1"/>
    </source>
</evidence>
<dbReference type="InterPro" id="IPR016169">
    <property type="entry name" value="FAD-bd_PCMH_sub2"/>
</dbReference>
<keyword evidence="11" id="KW-0472">Membrane</keyword>
<dbReference type="GO" id="GO:0005506">
    <property type="term" value="F:iron ion binding"/>
    <property type="evidence" value="ECO:0007669"/>
    <property type="project" value="InterPro"/>
</dbReference>
<dbReference type="AlphaFoldDB" id="A0A439CZE9"/>
<comment type="caution">
    <text evidence="13">The sequence shown here is derived from an EMBL/GenBank/DDBJ whole genome shotgun (WGS) entry which is preliminary data.</text>
</comment>
<feature type="binding site" description="axial binding residue" evidence="10">
    <location>
        <position position="465"/>
    </location>
    <ligand>
        <name>heme</name>
        <dbReference type="ChEBI" id="CHEBI:30413"/>
    </ligand>
    <ligandPart>
        <name>Fe</name>
        <dbReference type="ChEBI" id="CHEBI:18248"/>
    </ligandPart>
</feature>
<gene>
    <name evidence="13" type="ORF">EKO27_g7685</name>
</gene>
<evidence type="ECO:0000256" key="11">
    <source>
        <dbReference type="SAM" id="Phobius"/>
    </source>
</evidence>
<keyword evidence="14" id="KW-1185">Reference proteome</keyword>
<keyword evidence="6" id="KW-0274">FAD</keyword>
<evidence type="ECO:0000256" key="1">
    <source>
        <dbReference type="ARBA" id="ARBA00001971"/>
    </source>
</evidence>
<feature type="transmembrane region" description="Helical" evidence="11">
    <location>
        <begin position="6"/>
        <end position="25"/>
    </location>
</feature>
<dbReference type="InterPro" id="IPR036396">
    <property type="entry name" value="Cyt_P450_sf"/>
</dbReference>
<evidence type="ECO:0000256" key="6">
    <source>
        <dbReference type="ARBA" id="ARBA00022827"/>
    </source>
</evidence>
<dbReference type="STRING" id="363999.A0A439CZE9"/>
<evidence type="ECO:0000256" key="2">
    <source>
        <dbReference type="ARBA" id="ARBA00005466"/>
    </source>
</evidence>
<dbReference type="GO" id="GO:0016705">
    <property type="term" value="F:oxidoreductase activity, acting on paired donors, with incorporation or reduction of molecular oxygen"/>
    <property type="evidence" value="ECO:0007669"/>
    <property type="project" value="InterPro"/>
</dbReference>
<dbReference type="Proteomes" id="UP000286045">
    <property type="component" value="Unassembled WGS sequence"/>
</dbReference>
<evidence type="ECO:0000256" key="5">
    <source>
        <dbReference type="ARBA" id="ARBA00022723"/>
    </source>
</evidence>
<dbReference type="InterPro" id="IPR002403">
    <property type="entry name" value="Cyt_P450_E_grp-IV"/>
</dbReference>
<dbReference type="InterPro" id="IPR016166">
    <property type="entry name" value="FAD-bd_PCMH"/>
</dbReference>
<evidence type="ECO:0000256" key="7">
    <source>
        <dbReference type="ARBA" id="ARBA00023002"/>
    </source>
</evidence>
<evidence type="ECO:0000259" key="12">
    <source>
        <dbReference type="PROSITE" id="PS51387"/>
    </source>
</evidence>
<dbReference type="PRINTS" id="PR00465">
    <property type="entry name" value="EP450IV"/>
</dbReference>
<dbReference type="SUPFAM" id="SSF48264">
    <property type="entry name" value="Cytochrome P450"/>
    <property type="match status" value="1"/>
</dbReference>
<dbReference type="InterPro" id="IPR036318">
    <property type="entry name" value="FAD-bd_PCMH-like_sf"/>
</dbReference>
<dbReference type="EMBL" id="RYZI01000259">
    <property type="protein sequence ID" value="RWA07427.1"/>
    <property type="molecule type" value="Genomic_DNA"/>
</dbReference>
<dbReference type="InterPro" id="IPR006094">
    <property type="entry name" value="Oxid_FAD_bind_N"/>
</dbReference>
<accession>A0A439CZE9</accession>
<dbReference type="Pfam" id="PF01565">
    <property type="entry name" value="FAD_binding_4"/>
    <property type="match status" value="1"/>
</dbReference>
<organism evidence="13 14">
    <name type="scientific">Xylaria grammica</name>
    <dbReference type="NCBI Taxonomy" id="363999"/>
    <lineage>
        <taxon>Eukaryota</taxon>
        <taxon>Fungi</taxon>
        <taxon>Dikarya</taxon>
        <taxon>Ascomycota</taxon>
        <taxon>Pezizomycotina</taxon>
        <taxon>Sordariomycetes</taxon>
        <taxon>Xylariomycetidae</taxon>
        <taxon>Xylariales</taxon>
        <taxon>Xylariaceae</taxon>
        <taxon>Xylaria</taxon>
    </lineage>
</organism>
<evidence type="ECO:0000256" key="8">
    <source>
        <dbReference type="ARBA" id="ARBA00023004"/>
    </source>
</evidence>
<dbReference type="PANTHER" id="PTHR42973:SF22">
    <property type="entry name" value="FAD-BINDING PCMH-TYPE DOMAIN-CONTAINING PROTEIN-RELATED"/>
    <property type="match status" value="1"/>
</dbReference>
<dbReference type="PROSITE" id="PS51387">
    <property type="entry name" value="FAD_PCMH"/>
    <property type="match status" value="1"/>
</dbReference>
<sequence>MIDALSLLHGLPLLVWVGYLTYLILWRCFLSPLAKLPGPKLAAFTYWYECYYDIAQPAQYAFKIKALHREYGPVVRIGPNDVSISDPDFVDAVYAPGPGHKRDKNPKHSRSLGINSSIGGSIAHELHRNRREALNPFFSPQRIHRLDPDLTSKAAQVEDIFADASESGQVLNLSDIYFAFCNDVVHKYCFGSDPNLLSNLRLASARRNNVVSVLGSVKIMFHFSWIRKLSQWLPGGTGAHGMMIFRRRIRAQIDAVLARGPSSDEAPSIFTHLRDSTELPAAEKSAQRLEDEAVLMTMAGTYSPMLSLVVAHYHLLTRPDIMTKLRTELGAYGPIPTAAELECLPCVSAITQEAHRLTFGLTGRNARVCPDEPIVYKEKEKPGRTYVFPAGTSLSVSTLVVHTDESLFPNPWVFDPGRWLPATNGPTDTDKSVIKEQQDGQDAASLLLSRRRRSMLSFMRGPRVCIGRHLANAEIAVLLDVMARWDLELFETDEEDVEYKHDYHVMCPKLGSKGVRVKVKGRWGQNGGPVAPEKERGKDGQGRQNWCGYGYGVAASTLDITNSGKAQVLGDLTNVLGDAIVLPGNEEYEKANGSYFSAFENELKPWCIAKPGNVAQVQSLVTTLGPHILSRLCHVAIRGTGHTPFAGSANIDGGVTIDMRRLKGITLSEEGTVVEIGVGETWTAVYTELEKHGLTTTGARVGRVGVAGFILGGGLSMFSTRTGFACDSLIEFQIVLASSEVAYANKQQNADLFWALKGRLDNFGIVTSFKMKTLKSGKIWGGITLRITRPGPFHSYLRRLASSAGYGFGHQAVSCVMYHTQGKENPPSLQRFTSIEPQIHQMSSMRTSTHLEFSEELSKFSSDGKRQYWASITIHADISLMKLFHDKWQETLTQIQDADGFIFSFGFHPLTKTLLENSEKAGGNAAAIPPSDGPLFVLLINPIWALPEDDSRIFRAVGELVSELRSLARERGLLHRYIFTNYGFGKDDILAVYGDKSLAKLMETSKRVDPQGVFQLGVPGGFKLPNRTIVGS</sequence>
<keyword evidence="11" id="KW-0812">Transmembrane</keyword>
<dbReference type="Gene3D" id="3.30.465.10">
    <property type="match status" value="1"/>
</dbReference>
<dbReference type="CDD" id="cd11062">
    <property type="entry name" value="CYP58-like"/>
    <property type="match status" value="1"/>
</dbReference>
<dbReference type="Pfam" id="PF00067">
    <property type="entry name" value="p450"/>
    <property type="match status" value="1"/>
</dbReference>
<keyword evidence="10" id="KW-0349">Heme</keyword>
<evidence type="ECO:0000313" key="14">
    <source>
        <dbReference type="Proteomes" id="UP000286045"/>
    </source>
</evidence>
<dbReference type="InterPro" id="IPR001128">
    <property type="entry name" value="Cyt_P450"/>
</dbReference>
<protein>
    <recommendedName>
        <fullName evidence="12">FAD-binding PCMH-type domain-containing protein</fullName>
    </recommendedName>
</protein>
<dbReference type="GO" id="GO:0020037">
    <property type="term" value="F:heme binding"/>
    <property type="evidence" value="ECO:0007669"/>
    <property type="project" value="InterPro"/>
</dbReference>
<reference evidence="13 14" key="1">
    <citation type="submission" date="2018-12" db="EMBL/GenBank/DDBJ databases">
        <title>Draft genome sequence of Xylaria grammica IHI A82.</title>
        <authorList>
            <person name="Buettner E."/>
            <person name="Kellner H."/>
        </authorList>
    </citation>
    <scope>NUCLEOTIDE SEQUENCE [LARGE SCALE GENOMIC DNA]</scope>
    <source>
        <strain evidence="13 14">IHI A82</strain>
    </source>
</reference>
<keyword evidence="9" id="KW-0503">Monooxygenase</keyword>
<comment type="cofactor">
    <cofactor evidence="1 10">
        <name>heme</name>
        <dbReference type="ChEBI" id="CHEBI:30413"/>
    </cofactor>
</comment>
<evidence type="ECO:0000256" key="10">
    <source>
        <dbReference type="PIRSR" id="PIRSR602403-1"/>
    </source>
</evidence>
<feature type="domain" description="FAD-binding PCMH-type" evidence="12">
    <location>
        <begin position="601"/>
        <end position="776"/>
    </location>
</feature>
<keyword evidence="8 10" id="KW-0408">Iron</keyword>
<keyword evidence="11" id="KW-1133">Transmembrane helix</keyword>
<evidence type="ECO:0000256" key="3">
    <source>
        <dbReference type="ARBA" id="ARBA00010617"/>
    </source>
</evidence>
<dbReference type="InterPro" id="IPR050416">
    <property type="entry name" value="FAD-linked_Oxidoreductase"/>
</dbReference>
<dbReference type="SUPFAM" id="SSF56176">
    <property type="entry name" value="FAD-binding/transporter-associated domain-like"/>
    <property type="match status" value="1"/>
</dbReference>
<name>A0A439CZE9_9PEZI</name>
<comment type="similarity">
    <text evidence="2">Belongs to the oxygen-dependent FAD-linked oxidoreductase family.</text>
</comment>
<keyword evidence="5 10" id="KW-0479">Metal-binding</keyword>
<evidence type="ECO:0000256" key="4">
    <source>
        <dbReference type="ARBA" id="ARBA00022630"/>
    </source>
</evidence>
<keyword evidence="4" id="KW-0285">Flavoprotein</keyword>
<dbReference type="PANTHER" id="PTHR42973">
    <property type="entry name" value="BINDING OXIDOREDUCTASE, PUTATIVE (AFU_ORTHOLOGUE AFUA_1G17690)-RELATED"/>
    <property type="match status" value="1"/>
</dbReference>
<keyword evidence="7" id="KW-0560">Oxidoreductase</keyword>
<comment type="similarity">
    <text evidence="3">Belongs to the cytochrome P450 family.</text>
</comment>
<dbReference type="GO" id="GO:0004497">
    <property type="term" value="F:monooxygenase activity"/>
    <property type="evidence" value="ECO:0007669"/>
    <property type="project" value="UniProtKB-KW"/>
</dbReference>
<proteinExistence type="inferred from homology"/>
<dbReference type="GO" id="GO:0071949">
    <property type="term" value="F:FAD binding"/>
    <property type="evidence" value="ECO:0007669"/>
    <property type="project" value="InterPro"/>
</dbReference>
<dbReference type="Gene3D" id="1.10.630.10">
    <property type="entry name" value="Cytochrome P450"/>
    <property type="match status" value="1"/>
</dbReference>